<evidence type="ECO:0000313" key="1">
    <source>
        <dbReference type="EMBL" id="CEG10174.1"/>
    </source>
</evidence>
<keyword evidence="2" id="KW-1185">Reference proteome</keyword>
<dbReference type="AlphaFoldDB" id="A0A090MVW3"/>
<dbReference type="STRING" id="1035.BN961_03611"/>
<dbReference type="EMBL" id="CCAZ020000002">
    <property type="protein sequence ID" value="CEG10174.1"/>
    <property type="molecule type" value="Genomic_DNA"/>
</dbReference>
<evidence type="ECO:0008006" key="3">
    <source>
        <dbReference type="Google" id="ProtNLM"/>
    </source>
</evidence>
<name>A0A090MVW3_AFIFE</name>
<reference evidence="1 2" key="1">
    <citation type="journal article" date="2014" name="Genome Announc.">
        <title>Genome Sequence of Afipia felis Strain 76713, Isolated in Hospital Water Using an Amoeba Co-Culture Procedure.</title>
        <authorList>
            <person name="Benamar S."/>
            <person name="La Scola B."/>
            <person name="Croce O."/>
        </authorList>
    </citation>
    <scope>NUCLEOTIDE SEQUENCE [LARGE SCALE GENOMIC DNA]</scope>
    <source>
        <strain evidence="1 2">76713</strain>
    </source>
</reference>
<gene>
    <name evidence="1" type="ORF">BN961_03611</name>
</gene>
<proteinExistence type="predicted"/>
<protein>
    <recommendedName>
        <fullName evidence="3">Protein involved in meta-pathway of phenol degradation</fullName>
    </recommendedName>
</protein>
<accession>A0A090MVW3</accession>
<comment type="caution">
    <text evidence="1">The sequence shown here is derived from an EMBL/GenBank/DDBJ whole genome shotgun (WGS) entry which is preliminary data.</text>
</comment>
<organism evidence="1 2">
    <name type="scientific">Afipia felis</name>
    <name type="common">Cat scratch disease bacillus</name>
    <dbReference type="NCBI Taxonomy" id="1035"/>
    <lineage>
        <taxon>Bacteria</taxon>
        <taxon>Pseudomonadati</taxon>
        <taxon>Pseudomonadota</taxon>
        <taxon>Alphaproteobacteria</taxon>
        <taxon>Hyphomicrobiales</taxon>
        <taxon>Nitrobacteraceae</taxon>
        <taxon>Afipia</taxon>
    </lineage>
</organism>
<dbReference type="Proteomes" id="UP000035762">
    <property type="component" value="Unassembled WGS sequence"/>
</dbReference>
<dbReference type="OrthoDB" id="7252930at2"/>
<dbReference type="RefSeq" id="WP_048757806.1">
    <property type="nucleotide sequence ID" value="NZ_CCAZ020000002.1"/>
</dbReference>
<evidence type="ECO:0000313" key="2">
    <source>
        <dbReference type="Proteomes" id="UP000035762"/>
    </source>
</evidence>
<sequence>MTSRLLRVALLGLAIALIPPTGSIAHEIVGNRFFPATLGTDDPGVNDELSVPTVSAFKTGDDPSIKQRDFSGEFSKRITEASAVSFGSAYTHLGAFGGPTGIGANGFQNLETTFKYRMFKDPAHEFVMSAGLSVEWGGTGARSVGAEQFNTYTPTLYFGKGFGDLPDTISWLRPIAVTGQVGYAIPGRRSTAVLGVDPDTGVQTIDTEFHPQVLAWGGTVQYSMPYLKSAVIDLGLPDSINRFIPLVEVAFQTPVGNTLTSGRVTTGTINPGFIWVSNTFQIGVEALIPINRQSGSAVGAIAQLHFYLDDIDPRGIGKPIFGNAVRPTRMFGGN</sequence>